<accession>A0AAN8JC86</accession>
<evidence type="ECO:0000313" key="4">
    <source>
        <dbReference type="Proteomes" id="UP001347796"/>
    </source>
</evidence>
<dbReference type="Proteomes" id="UP001347796">
    <property type="component" value="Unassembled WGS sequence"/>
</dbReference>
<name>A0AAN8JC86_PATCE</name>
<protein>
    <recommendedName>
        <fullName evidence="2">GON domain-containing protein</fullName>
    </recommendedName>
</protein>
<keyword evidence="4" id="KW-1185">Reference proteome</keyword>
<dbReference type="InterPro" id="IPR012314">
    <property type="entry name" value="Pept_M12B_GON-ADAMTSs"/>
</dbReference>
<proteinExistence type="predicted"/>
<sequence length="233" mass="25287">MSGTWSPFDCLPFSGCDKRSVCGGDATAGGEYWVFSGTLDAWVKTYCHSQNNGEFITLHDINKFSVSIFLKDPTTCAGVPVSPPLADMGFTEFQKVRVTFSQQRIDIDRFGHASSTLKRQNFGSAGDCVDNDINDTNSDCELIARFVINTYGTGLRIKSSVTWETWGVGGRVGNITWSQDGHSIEGYCGSVVGCGGCQPTEILIERDPNYTPPYDHDSATLIKCKAPAPIGNV</sequence>
<feature type="domain" description="GON" evidence="2">
    <location>
        <begin position="1"/>
        <end position="208"/>
    </location>
</feature>
<organism evidence="3 4">
    <name type="scientific">Patella caerulea</name>
    <name type="common">Rayed Mediterranean limpet</name>
    <dbReference type="NCBI Taxonomy" id="87958"/>
    <lineage>
        <taxon>Eukaryota</taxon>
        <taxon>Metazoa</taxon>
        <taxon>Spiralia</taxon>
        <taxon>Lophotrochozoa</taxon>
        <taxon>Mollusca</taxon>
        <taxon>Gastropoda</taxon>
        <taxon>Patellogastropoda</taxon>
        <taxon>Patelloidea</taxon>
        <taxon>Patellidae</taxon>
        <taxon>Patella</taxon>
    </lineage>
</organism>
<evidence type="ECO:0000256" key="1">
    <source>
        <dbReference type="ARBA" id="ARBA00022723"/>
    </source>
</evidence>
<dbReference type="GO" id="GO:0008270">
    <property type="term" value="F:zinc ion binding"/>
    <property type="evidence" value="ECO:0007669"/>
    <property type="project" value="InterPro"/>
</dbReference>
<evidence type="ECO:0000259" key="2">
    <source>
        <dbReference type="PROSITE" id="PS51046"/>
    </source>
</evidence>
<dbReference type="EMBL" id="JAZGQO010000010">
    <property type="protein sequence ID" value="KAK6175261.1"/>
    <property type="molecule type" value="Genomic_DNA"/>
</dbReference>
<keyword evidence="1" id="KW-0479">Metal-binding</keyword>
<gene>
    <name evidence="3" type="ORF">SNE40_013759</name>
</gene>
<dbReference type="Pfam" id="PF08685">
    <property type="entry name" value="GON"/>
    <property type="match status" value="1"/>
</dbReference>
<dbReference type="GO" id="GO:0004222">
    <property type="term" value="F:metalloendopeptidase activity"/>
    <property type="evidence" value="ECO:0007669"/>
    <property type="project" value="InterPro"/>
</dbReference>
<comment type="caution">
    <text evidence="3">The sequence shown here is derived from an EMBL/GenBank/DDBJ whole genome shotgun (WGS) entry which is preliminary data.</text>
</comment>
<dbReference type="AlphaFoldDB" id="A0AAN8JC86"/>
<reference evidence="3 4" key="1">
    <citation type="submission" date="2024-01" db="EMBL/GenBank/DDBJ databases">
        <title>The genome of the rayed Mediterranean limpet Patella caerulea (Linnaeus, 1758).</title>
        <authorList>
            <person name="Anh-Thu Weber A."/>
            <person name="Halstead-Nussloch G."/>
        </authorList>
    </citation>
    <scope>NUCLEOTIDE SEQUENCE [LARGE SCALE GENOMIC DNA]</scope>
    <source>
        <strain evidence="3">AATW-2023a</strain>
        <tissue evidence="3">Whole specimen</tissue>
    </source>
</reference>
<dbReference type="PROSITE" id="PS51046">
    <property type="entry name" value="GON"/>
    <property type="match status" value="1"/>
</dbReference>
<evidence type="ECO:0000313" key="3">
    <source>
        <dbReference type="EMBL" id="KAK6175261.1"/>
    </source>
</evidence>